<reference evidence="2 3" key="1">
    <citation type="journal article" date="2024" name="bioRxiv">
        <title>A reference genome for Trichogramma kaykai: A tiny desert-dwelling parasitoid wasp with competing sex-ratio distorters.</title>
        <authorList>
            <person name="Culotta J."/>
            <person name="Lindsey A.R."/>
        </authorList>
    </citation>
    <scope>NUCLEOTIDE SEQUENCE [LARGE SCALE GENOMIC DNA]</scope>
    <source>
        <strain evidence="2 3">KSX58</strain>
    </source>
</reference>
<evidence type="ECO:0000256" key="1">
    <source>
        <dbReference type="SAM" id="MobiDB-lite"/>
    </source>
</evidence>
<feature type="region of interest" description="Disordered" evidence="1">
    <location>
        <begin position="1"/>
        <end position="35"/>
    </location>
</feature>
<feature type="compositionally biased region" description="Polar residues" evidence="1">
    <location>
        <begin position="15"/>
        <end position="27"/>
    </location>
</feature>
<dbReference type="EMBL" id="JBJJXI010000140">
    <property type="protein sequence ID" value="KAL3387095.1"/>
    <property type="molecule type" value="Genomic_DNA"/>
</dbReference>
<dbReference type="AlphaFoldDB" id="A0ABD2W219"/>
<proteinExistence type="predicted"/>
<keyword evidence="3" id="KW-1185">Reference proteome</keyword>
<feature type="compositionally biased region" description="Low complexity" evidence="1">
    <location>
        <begin position="1"/>
        <end position="14"/>
    </location>
</feature>
<evidence type="ECO:0000313" key="3">
    <source>
        <dbReference type="Proteomes" id="UP001627154"/>
    </source>
</evidence>
<comment type="caution">
    <text evidence="2">The sequence shown here is derived from an EMBL/GenBank/DDBJ whole genome shotgun (WGS) entry which is preliminary data.</text>
</comment>
<accession>A0ABD2W219</accession>
<organism evidence="2 3">
    <name type="scientific">Trichogramma kaykai</name>
    <dbReference type="NCBI Taxonomy" id="54128"/>
    <lineage>
        <taxon>Eukaryota</taxon>
        <taxon>Metazoa</taxon>
        <taxon>Ecdysozoa</taxon>
        <taxon>Arthropoda</taxon>
        <taxon>Hexapoda</taxon>
        <taxon>Insecta</taxon>
        <taxon>Pterygota</taxon>
        <taxon>Neoptera</taxon>
        <taxon>Endopterygota</taxon>
        <taxon>Hymenoptera</taxon>
        <taxon>Apocrita</taxon>
        <taxon>Proctotrupomorpha</taxon>
        <taxon>Chalcidoidea</taxon>
        <taxon>Trichogrammatidae</taxon>
        <taxon>Trichogramma</taxon>
    </lineage>
</organism>
<dbReference type="Proteomes" id="UP001627154">
    <property type="component" value="Unassembled WGS sequence"/>
</dbReference>
<protein>
    <submittedName>
        <fullName evidence="2">Uncharacterized protein</fullName>
    </submittedName>
</protein>
<evidence type="ECO:0000313" key="2">
    <source>
        <dbReference type="EMBL" id="KAL3387095.1"/>
    </source>
</evidence>
<gene>
    <name evidence="2" type="ORF">TKK_017544</name>
</gene>
<sequence>MEARSSTTSSKSAKNGQSLWTTSNATTSERELCQPAPVQREVVTPTAAAVPAAAHRRTITMCSSAARAGFEIAREPVIPTPAGPRKPDLIAHMGRFGIVVDAQVTNDQQNMRQVYSAKREKYDNDDINQFVRSTYKATNICHLPVILSWRGLWCDKSASDLLTLGTCNRRDLAVIATRVLIGGAIIHRDFTYATSVR</sequence>
<name>A0ABD2W219_9HYME</name>